<dbReference type="GeneID" id="32884466"/>
<dbReference type="RefSeq" id="YP_009367907.1">
    <property type="nucleotide sequence ID" value="NC_034714.1"/>
</dbReference>
<accession>A0A1W6EHN1</accession>
<geneLocation type="chloroplast" evidence="1"/>
<keyword evidence="1" id="KW-0378">Hydrolase</keyword>
<reference evidence="1" key="1">
    <citation type="journal article" date="2017" name="Sci. Rep.">
        <title>Divergent copies of the large inverted repeat in the chloroplast genomes of ulvophycean green algae.</title>
        <authorList>
            <person name="Turmel M."/>
            <person name="Otis C."/>
            <person name="Lemieux C."/>
        </authorList>
    </citation>
    <scope>NUCLEOTIDE SEQUENCE</scope>
</reference>
<keyword evidence="1" id="KW-0255">Endonuclease</keyword>
<keyword evidence="1" id="KW-0934">Plastid</keyword>
<gene>
    <name evidence="1" type="primary">orf143</name>
</gene>
<dbReference type="AlphaFoldDB" id="A0A1W6EHN1"/>
<protein>
    <submittedName>
        <fullName evidence="1">Putative site-specific DNA endonuclease</fullName>
    </submittedName>
</protein>
<name>A0A1W6EHN1_9CHLO</name>
<evidence type="ECO:0000313" key="1">
    <source>
        <dbReference type="EMBL" id="ARK14901.1"/>
    </source>
</evidence>
<keyword evidence="1" id="KW-0150">Chloroplast</keyword>
<sequence length="143" mass="16403">MSIRKIEKLSKLSNRTNSIQIKANDEIFQNISEASKLFGVSPSTIRSRLNNPKYSNWSYINKERQVATNLARGVVIEDKYYLSVSMAAAAEGISEKTLRKYIKLKPNWNFFDMFTDKQKKEILQLNESIRTSNAGGYKLGWSV</sequence>
<dbReference type="GO" id="GO:0004519">
    <property type="term" value="F:endonuclease activity"/>
    <property type="evidence" value="ECO:0007669"/>
    <property type="project" value="UniProtKB-KW"/>
</dbReference>
<proteinExistence type="predicted"/>
<dbReference type="EMBL" id="KY407661">
    <property type="protein sequence ID" value="ARK14901.1"/>
    <property type="molecule type" value="Genomic_DNA"/>
</dbReference>
<dbReference type="SUPFAM" id="SSF64496">
    <property type="entry name" value="DNA-binding domain of intron-encoded endonucleases"/>
    <property type="match status" value="1"/>
</dbReference>
<keyword evidence="1" id="KW-0540">Nuclease</keyword>
<organism evidence="1">
    <name type="scientific">Hazenia capsulata</name>
    <dbReference type="NCBI Taxonomy" id="2202518"/>
    <lineage>
        <taxon>Eukaryota</taxon>
        <taxon>Viridiplantae</taxon>
        <taxon>Chlorophyta</taxon>
        <taxon>core chlorophytes</taxon>
        <taxon>Ulvophyceae</taxon>
        <taxon>OUU clade</taxon>
        <taxon>Ulotrichales</taxon>
        <taxon>Hazeniaceae</taxon>
        <taxon>Hazenia</taxon>
    </lineage>
</organism>